<dbReference type="HOGENOM" id="CLU_090433_0_0_1"/>
<sequence length="203" mass="22089">MAREYQREVVERMPERLLALLDSQKGAHLGQPVDLYTHGVQTASRAMRAGEGEDLVVAALLHDVTETLQPKAHGESVAAMLAPYISPEAWFVLHHHEVFQGFYYYHHFGGDRNAREALSGSEHYAAAVRWNEYDQAAFDPAYPSLPLSAFAPALRRVLGRDAFWWNSSHLKKLAVTGNAGVGAATAGGSNDTRLGAACSTASA</sequence>
<evidence type="ECO:0000259" key="1">
    <source>
        <dbReference type="Pfam" id="PF01966"/>
    </source>
</evidence>
<proteinExistence type="predicted"/>
<reference evidence="2" key="2">
    <citation type="submission" date="2024-10" db="UniProtKB">
        <authorList>
            <consortium name="EnsemblProtists"/>
        </authorList>
    </citation>
    <scope>IDENTIFICATION</scope>
</reference>
<feature type="domain" description="HD" evidence="1">
    <location>
        <begin position="36"/>
        <end position="102"/>
    </location>
</feature>
<accession>A0A0D3JZF6</accession>
<keyword evidence="3" id="KW-1185">Reference proteome</keyword>
<dbReference type="Gene3D" id="1.10.3210.10">
    <property type="entry name" value="Hypothetical protein af1432"/>
    <property type="match status" value="1"/>
</dbReference>
<dbReference type="AlphaFoldDB" id="A0A0D3JZF6"/>
<name>A0A0D3JZF6_EMIH1</name>
<dbReference type="EnsemblProtists" id="EOD27915">
    <property type="protein sequence ID" value="EOD27915"/>
    <property type="gene ID" value="EMIHUDRAFT_443087"/>
</dbReference>
<dbReference type="PaxDb" id="2903-EOD27915"/>
<dbReference type="KEGG" id="ehx:EMIHUDRAFT_443087"/>
<dbReference type="GeneID" id="17273461"/>
<dbReference type="Proteomes" id="UP000013827">
    <property type="component" value="Unassembled WGS sequence"/>
</dbReference>
<dbReference type="GeneID" id="17274436"/>
<evidence type="ECO:0000313" key="3">
    <source>
        <dbReference type="Proteomes" id="UP000013827"/>
    </source>
</evidence>
<organism evidence="2 3">
    <name type="scientific">Emiliania huxleyi (strain CCMP1516)</name>
    <dbReference type="NCBI Taxonomy" id="280463"/>
    <lineage>
        <taxon>Eukaryota</taxon>
        <taxon>Haptista</taxon>
        <taxon>Haptophyta</taxon>
        <taxon>Prymnesiophyceae</taxon>
        <taxon>Isochrysidales</taxon>
        <taxon>Noelaerhabdaceae</taxon>
        <taxon>Emiliania</taxon>
    </lineage>
</organism>
<dbReference type="Pfam" id="PF01966">
    <property type="entry name" value="HD"/>
    <property type="match status" value="1"/>
</dbReference>
<dbReference type="RefSeq" id="XP_005781320.1">
    <property type="nucleotide sequence ID" value="XM_005781263.1"/>
</dbReference>
<dbReference type="PANTHER" id="PTHR40202:SF1">
    <property type="entry name" value="HD DOMAIN-CONTAINING PROTEIN"/>
    <property type="match status" value="1"/>
</dbReference>
<dbReference type="SUPFAM" id="SSF109604">
    <property type="entry name" value="HD-domain/PDEase-like"/>
    <property type="match status" value="1"/>
</dbReference>
<dbReference type="InterPro" id="IPR052567">
    <property type="entry name" value="OP_Dioxygenase"/>
</dbReference>
<dbReference type="EnsemblProtists" id="EOD28891">
    <property type="protein sequence ID" value="EOD28891"/>
    <property type="gene ID" value="EMIHUDRAFT_442875"/>
</dbReference>
<dbReference type="eggNOG" id="ENOG502SU0C">
    <property type="taxonomic scope" value="Eukaryota"/>
</dbReference>
<dbReference type="PANTHER" id="PTHR40202">
    <property type="match status" value="1"/>
</dbReference>
<reference evidence="3" key="1">
    <citation type="journal article" date="2013" name="Nature">
        <title>Pan genome of the phytoplankton Emiliania underpins its global distribution.</title>
        <authorList>
            <person name="Read B.A."/>
            <person name="Kegel J."/>
            <person name="Klute M.J."/>
            <person name="Kuo A."/>
            <person name="Lefebvre S.C."/>
            <person name="Maumus F."/>
            <person name="Mayer C."/>
            <person name="Miller J."/>
            <person name="Monier A."/>
            <person name="Salamov A."/>
            <person name="Young J."/>
            <person name="Aguilar M."/>
            <person name="Claverie J.M."/>
            <person name="Frickenhaus S."/>
            <person name="Gonzalez K."/>
            <person name="Herman E.K."/>
            <person name="Lin Y.C."/>
            <person name="Napier J."/>
            <person name="Ogata H."/>
            <person name="Sarno A.F."/>
            <person name="Shmutz J."/>
            <person name="Schroeder D."/>
            <person name="de Vargas C."/>
            <person name="Verret F."/>
            <person name="von Dassow P."/>
            <person name="Valentin K."/>
            <person name="Van de Peer Y."/>
            <person name="Wheeler G."/>
            <person name="Dacks J.B."/>
            <person name="Delwiche C.F."/>
            <person name="Dyhrman S.T."/>
            <person name="Glockner G."/>
            <person name="John U."/>
            <person name="Richards T."/>
            <person name="Worden A.Z."/>
            <person name="Zhang X."/>
            <person name="Grigoriev I.V."/>
            <person name="Allen A.E."/>
            <person name="Bidle K."/>
            <person name="Borodovsky M."/>
            <person name="Bowler C."/>
            <person name="Brownlee C."/>
            <person name="Cock J.M."/>
            <person name="Elias M."/>
            <person name="Gladyshev V.N."/>
            <person name="Groth M."/>
            <person name="Guda C."/>
            <person name="Hadaegh A."/>
            <person name="Iglesias-Rodriguez M.D."/>
            <person name="Jenkins J."/>
            <person name="Jones B.M."/>
            <person name="Lawson T."/>
            <person name="Leese F."/>
            <person name="Lindquist E."/>
            <person name="Lobanov A."/>
            <person name="Lomsadze A."/>
            <person name="Malik S.B."/>
            <person name="Marsh M.E."/>
            <person name="Mackinder L."/>
            <person name="Mock T."/>
            <person name="Mueller-Roeber B."/>
            <person name="Pagarete A."/>
            <person name="Parker M."/>
            <person name="Probert I."/>
            <person name="Quesneville H."/>
            <person name="Raines C."/>
            <person name="Rensing S.A."/>
            <person name="Riano-Pachon D.M."/>
            <person name="Richier S."/>
            <person name="Rokitta S."/>
            <person name="Shiraiwa Y."/>
            <person name="Soanes D.M."/>
            <person name="van der Giezen M."/>
            <person name="Wahlund T.M."/>
            <person name="Williams B."/>
            <person name="Wilson W."/>
            <person name="Wolfe G."/>
            <person name="Wurch L.L."/>
        </authorList>
    </citation>
    <scope>NUCLEOTIDE SEQUENCE</scope>
</reference>
<evidence type="ECO:0000313" key="2">
    <source>
        <dbReference type="EnsemblProtists" id="EOD28891"/>
    </source>
</evidence>
<dbReference type="KEGG" id="ehx:EMIHUDRAFT_442875"/>
<protein>
    <recommendedName>
        <fullName evidence="1">HD domain-containing protein</fullName>
    </recommendedName>
</protein>
<dbReference type="InterPro" id="IPR006674">
    <property type="entry name" value="HD_domain"/>
</dbReference>
<dbReference type="RefSeq" id="XP_005780344.1">
    <property type="nucleotide sequence ID" value="XM_005780287.1"/>
</dbReference>
<dbReference type="OMA" id="QGYYFFH"/>